<gene>
    <name evidence="2" type="ORF">Micbo1qcDRAFT_52455</name>
</gene>
<feature type="transmembrane region" description="Helical" evidence="1">
    <location>
        <begin position="6"/>
        <end position="30"/>
    </location>
</feature>
<keyword evidence="1" id="KW-1133">Transmembrane helix</keyword>
<keyword evidence="1" id="KW-0812">Transmembrane</keyword>
<proteinExistence type="predicted"/>
<dbReference type="InParanoid" id="A0A136J760"/>
<accession>A0A136J760</accession>
<sequence>MLNLIAASLFAKVTATCVAVALPVLLLHMIRGQLPALYRHAAGSNRRLGFSWHRLVSRAPPLTDGPHRAAQRTRESSAYLSLYARHSDTAARRLSLS</sequence>
<organism evidence="2 3">
    <name type="scientific">Microdochium bolleyi</name>
    <dbReference type="NCBI Taxonomy" id="196109"/>
    <lineage>
        <taxon>Eukaryota</taxon>
        <taxon>Fungi</taxon>
        <taxon>Dikarya</taxon>
        <taxon>Ascomycota</taxon>
        <taxon>Pezizomycotina</taxon>
        <taxon>Sordariomycetes</taxon>
        <taxon>Xylariomycetidae</taxon>
        <taxon>Xylariales</taxon>
        <taxon>Microdochiaceae</taxon>
        <taxon>Microdochium</taxon>
    </lineage>
</organism>
<dbReference type="AlphaFoldDB" id="A0A136J760"/>
<keyword evidence="3" id="KW-1185">Reference proteome</keyword>
<reference evidence="3" key="1">
    <citation type="submission" date="2016-02" db="EMBL/GenBank/DDBJ databases">
        <title>Draft genome sequence of Microdochium bolleyi, a fungal endophyte of beachgrass.</title>
        <authorList>
            <consortium name="DOE Joint Genome Institute"/>
            <person name="David A.S."/>
            <person name="May G."/>
            <person name="Haridas S."/>
            <person name="Lim J."/>
            <person name="Wang M."/>
            <person name="Labutti K."/>
            <person name="Lipzen A."/>
            <person name="Barry K."/>
            <person name="Grigoriev I.V."/>
        </authorList>
    </citation>
    <scope>NUCLEOTIDE SEQUENCE [LARGE SCALE GENOMIC DNA]</scope>
    <source>
        <strain evidence="3">J235TASD1</strain>
    </source>
</reference>
<keyword evidence="1" id="KW-0472">Membrane</keyword>
<evidence type="ECO:0000313" key="2">
    <source>
        <dbReference type="EMBL" id="KXJ92977.1"/>
    </source>
</evidence>
<dbReference type="Proteomes" id="UP000070501">
    <property type="component" value="Unassembled WGS sequence"/>
</dbReference>
<evidence type="ECO:0000313" key="3">
    <source>
        <dbReference type="Proteomes" id="UP000070501"/>
    </source>
</evidence>
<protein>
    <submittedName>
        <fullName evidence="2">Uncharacterized protein</fullName>
    </submittedName>
</protein>
<evidence type="ECO:0000256" key="1">
    <source>
        <dbReference type="SAM" id="Phobius"/>
    </source>
</evidence>
<name>A0A136J760_9PEZI</name>
<dbReference type="EMBL" id="KQ964248">
    <property type="protein sequence ID" value="KXJ92977.1"/>
    <property type="molecule type" value="Genomic_DNA"/>
</dbReference>